<organism evidence="3 4">
    <name type="scientific">Takifugu flavidus</name>
    <name type="common">sansaifugu</name>
    <dbReference type="NCBI Taxonomy" id="433684"/>
    <lineage>
        <taxon>Eukaryota</taxon>
        <taxon>Metazoa</taxon>
        <taxon>Chordata</taxon>
        <taxon>Craniata</taxon>
        <taxon>Vertebrata</taxon>
        <taxon>Euteleostomi</taxon>
        <taxon>Actinopterygii</taxon>
        <taxon>Neopterygii</taxon>
        <taxon>Teleostei</taxon>
        <taxon>Neoteleostei</taxon>
        <taxon>Acanthomorphata</taxon>
        <taxon>Eupercaria</taxon>
        <taxon>Tetraodontiformes</taxon>
        <taxon>Tetradontoidea</taxon>
        <taxon>Tetraodontidae</taxon>
        <taxon>Takifugu</taxon>
    </lineage>
</organism>
<dbReference type="PANTHER" id="PTHR34490">
    <property type="entry name" value="PROTEIN CBG12054-RELATED"/>
    <property type="match status" value="1"/>
</dbReference>
<name>A0A5C6PCN8_9TELE</name>
<sequence>MERLCAVRMVFMVGQSCHVVDCELSILQLPPVVKWTLGTTLEAYHTLSEICCEGTVVTKPAMKARCCGKEAIDADLQLCCGPNSTILNRTSSHHLCCGHKQYNNQTHTCDEINGSLEISAKISEAIDADLQLCCGPNSTILNRTSSHHLCCGHKQYNNQTHTCDEINGSLEISAKISGLPKTSTDIIYNHLTQGSLPTLNKLQIIWRRNVTIHGGNGPERRPGHSGGEVKGFIYREGEHTLTETVLLDRMGIGRQRPPVPGPLASLQTRRSPPGLPGTRNTALRQKEAFVDQRVTTLVCSAVVREHKQTQVPEAGATLFPLSTIQKHTPAAMAVYLNGGLERIQ</sequence>
<dbReference type="EMBL" id="RHFK02000004">
    <property type="protein sequence ID" value="TWW77193.1"/>
    <property type="molecule type" value="Genomic_DNA"/>
</dbReference>
<reference evidence="3 4" key="1">
    <citation type="submission" date="2019-04" db="EMBL/GenBank/DDBJ databases">
        <title>Chromosome genome assembly for Takifugu flavidus.</title>
        <authorList>
            <person name="Xiao S."/>
        </authorList>
    </citation>
    <scope>NUCLEOTIDE SEQUENCE [LARGE SCALE GENOMIC DNA]</scope>
    <source>
        <strain evidence="3">HTHZ2018</strain>
        <tissue evidence="3">Muscle</tissue>
    </source>
</reference>
<evidence type="ECO:0000256" key="1">
    <source>
        <dbReference type="SAM" id="MobiDB-lite"/>
    </source>
</evidence>
<dbReference type="Pfam" id="PF24748">
    <property type="entry name" value="Galaxin_repeat"/>
    <property type="match status" value="1"/>
</dbReference>
<comment type="caution">
    <text evidence="3">The sequence shown here is derived from an EMBL/GenBank/DDBJ whole genome shotgun (WGS) entry which is preliminary data.</text>
</comment>
<dbReference type="Proteomes" id="UP000324091">
    <property type="component" value="Chromosome 12"/>
</dbReference>
<dbReference type="InterPro" id="IPR056601">
    <property type="entry name" value="Galaxin_dom"/>
</dbReference>
<keyword evidence="4" id="KW-1185">Reference proteome</keyword>
<accession>A0A5C6PCN8</accession>
<protein>
    <recommendedName>
        <fullName evidence="2">Galaxin-like repeats domain-containing protein</fullName>
    </recommendedName>
</protein>
<evidence type="ECO:0000313" key="4">
    <source>
        <dbReference type="Proteomes" id="UP000324091"/>
    </source>
</evidence>
<dbReference type="AlphaFoldDB" id="A0A5C6PCN8"/>
<feature type="domain" description="Galaxin-like repeats" evidence="2">
    <location>
        <begin position="42"/>
        <end position="163"/>
    </location>
</feature>
<proteinExistence type="predicted"/>
<evidence type="ECO:0000259" key="2">
    <source>
        <dbReference type="Pfam" id="PF24748"/>
    </source>
</evidence>
<feature type="region of interest" description="Disordered" evidence="1">
    <location>
        <begin position="256"/>
        <end position="280"/>
    </location>
</feature>
<dbReference type="InterPro" id="IPR055284">
    <property type="entry name" value="Galaxin-like"/>
</dbReference>
<gene>
    <name evidence="3" type="ORF">D4764_12G0005830</name>
</gene>
<evidence type="ECO:0000313" key="3">
    <source>
        <dbReference type="EMBL" id="TWW77193.1"/>
    </source>
</evidence>